<evidence type="ECO:0000313" key="1">
    <source>
        <dbReference type="EMBL" id="ABS67206.1"/>
    </source>
</evidence>
<keyword evidence="2" id="KW-1185">Reference proteome</keyword>
<accession>A7IGR3</accession>
<reference evidence="1 2" key="1">
    <citation type="submission" date="2007-07" db="EMBL/GenBank/DDBJ databases">
        <title>Complete sequence of chromosome of Xanthobacter autotrophicus Py2.</title>
        <authorList>
            <consortium name="US DOE Joint Genome Institute"/>
            <person name="Copeland A."/>
            <person name="Lucas S."/>
            <person name="Lapidus A."/>
            <person name="Barry K."/>
            <person name="Glavina del Rio T."/>
            <person name="Hammon N."/>
            <person name="Israni S."/>
            <person name="Dalin E."/>
            <person name="Tice H."/>
            <person name="Pitluck S."/>
            <person name="Sims D."/>
            <person name="Brettin T."/>
            <person name="Bruce D."/>
            <person name="Detter J.C."/>
            <person name="Han C."/>
            <person name="Tapia R."/>
            <person name="Brainard J."/>
            <person name="Schmutz J."/>
            <person name="Larimer F."/>
            <person name="Land M."/>
            <person name="Hauser L."/>
            <person name="Kyrpides N."/>
            <person name="Kim E."/>
            <person name="Ensigns S.A."/>
            <person name="Richardson P."/>
        </authorList>
    </citation>
    <scope>NUCLEOTIDE SEQUENCE [LARGE SCALE GENOMIC DNA]</scope>
    <source>
        <strain evidence="2">ATCC BAA-1158 / Py2</strain>
    </source>
</reference>
<name>A7IGR3_XANP2</name>
<dbReference type="Proteomes" id="UP000002417">
    <property type="component" value="Chromosome"/>
</dbReference>
<evidence type="ECO:0000313" key="2">
    <source>
        <dbReference type="Proteomes" id="UP000002417"/>
    </source>
</evidence>
<dbReference type="HOGENOM" id="CLU_137196_0_0_5"/>
<proteinExistence type="predicted"/>
<dbReference type="eggNOG" id="ENOG5033J2F">
    <property type="taxonomic scope" value="Bacteria"/>
</dbReference>
<gene>
    <name evidence="1" type="ordered locus">Xaut_1962</name>
</gene>
<sequence>MRQGNGAGMVVRIGMGTGCPQGSTAGRRAGQDIVTRALMRLTLVAALVGAGGAMAQQSPMQSLEGLPARPPVNPDVDPYPFDPFLSLRSYLRQRLPAGWWTRDPSYEAGAFVVVVHIPESWRGNPTSAMLRLCPEPSSTLWERIQVVELRPFYHQAPWPAATCRR</sequence>
<organism evidence="1 2">
    <name type="scientific">Xanthobacter autotrophicus (strain ATCC BAA-1158 / Py2)</name>
    <dbReference type="NCBI Taxonomy" id="78245"/>
    <lineage>
        <taxon>Bacteria</taxon>
        <taxon>Pseudomonadati</taxon>
        <taxon>Pseudomonadota</taxon>
        <taxon>Alphaproteobacteria</taxon>
        <taxon>Hyphomicrobiales</taxon>
        <taxon>Xanthobacteraceae</taxon>
        <taxon>Xanthobacter</taxon>
    </lineage>
</organism>
<protein>
    <submittedName>
        <fullName evidence="1">Uncharacterized protein</fullName>
    </submittedName>
</protein>
<dbReference type="EMBL" id="CP000781">
    <property type="protein sequence ID" value="ABS67206.1"/>
    <property type="molecule type" value="Genomic_DNA"/>
</dbReference>
<dbReference type="KEGG" id="xau:Xaut_1962"/>
<dbReference type="AlphaFoldDB" id="A7IGR3"/>